<keyword evidence="3" id="KW-1185">Reference proteome</keyword>
<evidence type="ECO:0000313" key="3">
    <source>
        <dbReference type="Proteomes" id="UP001303160"/>
    </source>
</evidence>
<protein>
    <recommendedName>
        <fullName evidence="4">Secreted protein</fullName>
    </recommendedName>
</protein>
<dbReference type="AlphaFoldDB" id="A0AAN7AYI3"/>
<organism evidence="2 3">
    <name type="scientific">Triangularia verruculosa</name>
    <dbReference type="NCBI Taxonomy" id="2587418"/>
    <lineage>
        <taxon>Eukaryota</taxon>
        <taxon>Fungi</taxon>
        <taxon>Dikarya</taxon>
        <taxon>Ascomycota</taxon>
        <taxon>Pezizomycotina</taxon>
        <taxon>Sordariomycetes</taxon>
        <taxon>Sordariomycetidae</taxon>
        <taxon>Sordariales</taxon>
        <taxon>Podosporaceae</taxon>
        <taxon>Triangularia</taxon>
    </lineage>
</organism>
<gene>
    <name evidence="2" type="ORF">QBC40DRAFT_252683</name>
</gene>
<proteinExistence type="predicted"/>
<keyword evidence="1" id="KW-0732">Signal</keyword>
<evidence type="ECO:0008006" key="4">
    <source>
        <dbReference type="Google" id="ProtNLM"/>
    </source>
</evidence>
<dbReference type="EMBL" id="MU863902">
    <property type="protein sequence ID" value="KAK4201955.1"/>
    <property type="molecule type" value="Genomic_DNA"/>
</dbReference>
<reference evidence="2" key="2">
    <citation type="submission" date="2023-05" db="EMBL/GenBank/DDBJ databases">
        <authorList>
            <consortium name="Lawrence Berkeley National Laboratory"/>
            <person name="Steindorff A."/>
            <person name="Hensen N."/>
            <person name="Bonometti L."/>
            <person name="Westerberg I."/>
            <person name="Brannstrom I.O."/>
            <person name="Guillou S."/>
            <person name="Cros-Aarteil S."/>
            <person name="Calhoun S."/>
            <person name="Haridas S."/>
            <person name="Kuo A."/>
            <person name="Mondo S."/>
            <person name="Pangilinan J."/>
            <person name="Riley R."/>
            <person name="Labutti K."/>
            <person name="Andreopoulos B."/>
            <person name="Lipzen A."/>
            <person name="Chen C."/>
            <person name="Yanf M."/>
            <person name="Daum C."/>
            <person name="Ng V."/>
            <person name="Clum A."/>
            <person name="Ohm R."/>
            <person name="Martin F."/>
            <person name="Silar P."/>
            <person name="Natvig D."/>
            <person name="Lalanne C."/>
            <person name="Gautier V."/>
            <person name="Ament-Velasquez S.L."/>
            <person name="Kruys A."/>
            <person name="Hutchinson M.I."/>
            <person name="Powell A.J."/>
            <person name="Barry K."/>
            <person name="Miller A.N."/>
            <person name="Grigoriev I.V."/>
            <person name="Debuchy R."/>
            <person name="Gladieux P."/>
            <person name="Thoren M.H."/>
            <person name="Johannesson H."/>
        </authorList>
    </citation>
    <scope>NUCLEOTIDE SEQUENCE</scope>
    <source>
        <strain evidence="2">CBS 315.58</strain>
    </source>
</reference>
<comment type="caution">
    <text evidence="2">The sequence shown here is derived from an EMBL/GenBank/DDBJ whole genome shotgun (WGS) entry which is preliminary data.</text>
</comment>
<evidence type="ECO:0000313" key="2">
    <source>
        <dbReference type="EMBL" id="KAK4201955.1"/>
    </source>
</evidence>
<evidence type="ECO:0000256" key="1">
    <source>
        <dbReference type="SAM" id="SignalP"/>
    </source>
</evidence>
<accession>A0AAN7AYI3</accession>
<feature type="chain" id="PRO_5043022434" description="Secreted protein" evidence="1">
    <location>
        <begin position="21"/>
        <end position="151"/>
    </location>
</feature>
<name>A0AAN7AYI3_9PEZI</name>
<dbReference type="Proteomes" id="UP001303160">
    <property type="component" value="Unassembled WGS sequence"/>
</dbReference>
<reference evidence="2" key="1">
    <citation type="journal article" date="2023" name="Mol. Phylogenet. Evol.">
        <title>Genome-scale phylogeny and comparative genomics of the fungal order Sordariales.</title>
        <authorList>
            <person name="Hensen N."/>
            <person name="Bonometti L."/>
            <person name="Westerberg I."/>
            <person name="Brannstrom I.O."/>
            <person name="Guillou S."/>
            <person name="Cros-Aarteil S."/>
            <person name="Calhoun S."/>
            <person name="Haridas S."/>
            <person name="Kuo A."/>
            <person name="Mondo S."/>
            <person name="Pangilinan J."/>
            <person name="Riley R."/>
            <person name="LaButti K."/>
            <person name="Andreopoulos B."/>
            <person name="Lipzen A."/>
            <person name="Chen C."/>
            <person name="Yan M."/>
            <person name="Daum C."/>
            <person name="Ng V."/>
            <person name="Clum A."/>
            <person name="Steindorff A."/>
            <person name="Ohm R.A."/>
            <person name="Martin F."/>
            <person name="Silar P."/>
            <person name="Natvig D.O."/>
            <person name="Lalanne C."/>
            <person name="Gautier V."/>
            <person name="Ament-Velasquez S.L."/>
            <person name="Kruys A."/>
            <person name="Hutchinson M.I."/>
            <person name="Powell A.J."/>
            <person name="Barry K."/>
            <person name="Miller A.N."/>
            <person name="Grigoriev I.V."/>
            <person name="Debuchy R."/>
            <person name="Gladieux P."/>
            <person name="Hiltunen Thoren M."/>
            <person name="Johannesson H."/>
        </authorList>
    </citation>
    <scope>NUCLEOTIDE SEQUENCE</scope>
    <source>
        <strain evidence="2">CBS 315.58</strain>
    </source>
</reference>
<sequence length="151" mass="15999">MVSPSTLFLSVLGLGAGASAQLLGVVREVHQKYSGGSSGICYGANLYTIQEFPNGFPTGSSGCSTHGMKHLATSQRSSGQQLEGCHGGYSNGWSVCVTGYGANVYNGRGQHQRCHTVQPGPRTIVNCPTALYCNSIYHLEMTCDGHWVQDP</sequence>
<feature type="signal peptide" evidence="1">
    <location>
        <begin position="1"/>
        <end position="20"/>
    </location>
</feature>